<reference evidence="2 3" key="1">
    <citation type="submission" date="2020-05" db="EMBL/GenBank/DDBJ databases">
        <title>Mucilaginibacter mali sp. nov.</title>
        <authorList>
            <person name="Kim H.S."/>
            <person name="Lee K.C."/>
            <person name="Suh M.K."/>
            <person name="Kim J.-S."/>
            <person name="Han K.-I."/>
            <person name="Eom M.K."/>
            <person name="Shin Y.K."/>
            <person name="Lee J.-S."/>
        </authorList>
    </citation>
    <scope>NUCLEOTIDE SEQUENCE [LARGE SCALE GENOMIC DNA]</scope>
    <source>
        <strain evidence="2 3">G2-14</strain>
    </source>
</reference>
<evidence type="ECO:0000313" key="3">
    <source>
        <dbReference type="Proteomes" id="UP000505355"/>
    </source>
</evidence>
<dbReference type="RefSeq" id="WP_173417053.1">
    <property type="nucleotide sequence ID" value="NZ_CP054139.1"/>
</dbReference>
<keyword evidence="1" id="KW-0732">Signal</keyword>
<feature type="chain" id="PRO_5029012095" description="PBCV-specific basic adaptor domain-containing protein" evidence="1">
    <location>
        <begin position="23"/>
        <end position="123"/>
    </location>
</feature>
<dbReference type="EMBL" id="CP054139">
    <property type="protein sequence ID" value="QKJ32403.1"/>
    <property type="molecule type" value="Genomic_DNA"/>
</dbReference>
<evidence type="ECO:0008006" key="4">
    <source>
        <dbReference type="Google" id="ProtNLM"/>
    </source>
</evidence>
<sequence length="123" mass="13268">MKNVFRTVMFAASLFAAGQTHAQTHQDSTLGHKINKTAKKVGNATATTAKKVGNTTAATAKKVANKTSELAAKGDAAVIDQKMDGKVAPNGETVYINNKAQYYYVNKKGHRVYLKKSQLIDKP</sequence>
<gene>
    <name evidence="2" type="ORF">HQ865_22445</name>
</gene>
<dbReference type="KEGG" id="mmab:HQ865_22445"/>
<accession>A0A7D4PXE5</accession>
<keyword evidence="3" id="KW-1185">Reference proteome</keyword>
<proteinExistence type="predicted"/>
<protein>
    <recommendedName>
        <fullName evidence="4">PBCV-specific basic adaptor domain-containing protein</fullName>
    </recommendedName>
</protein>
<evidence type="ECO:0000256" key="1">
    <source>
        <dbReference type="SAM" id="SignalP"/>
    </source>
</evidence>
<dbReference type="AlphaFoldDB" id="A0A7D4PXE5"/>
<dbReference type="Proteomes" id="UP000505355">
    <property type="component" value="Chromosome"/>
</dbReference>
<evidence type="ECO:0000313" key="2">
    <source>
        <dbReference type="EMBL" id="QKJ32403.1"/>
    </source>
</evidence>
<organism evidence="2 3">
    <name type="scientific">Mucilaginibacter mali</name>
    <dbReference type="NCBI Taxonomy" id="2740462"/>
    <lineage>
        <taxon>Bacteria</taxon>
        <taxon>Pseudomonadati</taxon>
        <taxon>Bacteroidota</taxon>
        <taxon>Sphingobacteriia</taxon>
        <taxon>Sphingobacteriales</taxon>
        <taxon>Sphingobacteriaceae</taxon>
        <taxon>Mucilaginibacter</taxon>
    </lineage>
</organism>
<name>A0A7D4PXE5_9SPHI</name>
<feature type="signal peptide" evidence="1">
    <location>
        <begin position="1"/>
        <end position="22"/>
    </location>
</feature>